<name>A0A9D2SF18_9FIRM</name>
<reference evidence="2" key="1">
    <citation type="journal article" date="2021" name="PeerJ">
        <title>Extensive microbial diversity within the chicken gut microbiome revealed by metagenomics and culture.</title>
        <authorList>
            <person name="Gilroy R."/>
            <person name="Ravi A."/>
            <person name="Getino M."/>
            <person name="Pursley I."/>
            <person name="Horton D.L."/>
            <person name="Alikhan N.F."/>
            <person name="Baker D."/>
            <person name="Gharbi K."/>
            <person name="Hall N."/>
            <person name="Watson M."/>
            <person name="Adriaenssens E.M."/>
            <person name="Foster-Nyarko E."/>
            <person name="Jarju S."/>
            <person name="Secka A."/>
            <person name="Antonio M."/>
            <person name="Oren A."/>
            <person name="Chaudhuri R.R."/>
            <person name="La Ragione R."/>
            <person name="Hildebrand F."/>
            <person name="Pallen M.J."/>
        </authorList>
    </citation>
    <scope>NUCLEOTIDE SEQUENCE</scope>
    <source>
        <strain evidence="2">CHK185-1770</strain>
    </source>
</reference>
<dbReference type="Proteomes" id="UP000826793">
    <property type="component" value="Unassembled WGS sequence"/>
</dbReference>
<dbReference type="Pfam" id="PF13560">
    <property type="entry name" value="HTH_31"/>
    <property type="match status" value="1"/>
</dbReference>
<accession>A0A9D2SF18</accession>
<dbReference type="EMBL" id="DWXG01000044">
    <property type="protein sequence ID" value="HJB98054.1"/>
    <property type="molecule type" value="Genomic_DNA"/>
</dbReference>
<sequence>MTMKWKQDLSMGSNLKAFRKKAGLTQAQAAAQLEVRGLPISADILAKMEQGKYSIRLSVLKALKEIYKAGSYDDFFQGM</sequence>
<organism evidence="2 3">
    <name type="scientific">Candidatus Acutalibacter pullicola</name>
    <dbReference type="NCBI Taxonomy" id="2838417"/>
    <lineage>
        <taxon>Bacteria</taxon>
        <taxon>Bacillati</taxon>
        <taxon>Bacillota</taxon>
        <taxon>Clostridia</taxon>
        <taxon>Eubacteriales</taxon>
        <taxon>Acutalibacteraceae</taxon>
        <taxon>Acutalibacter</taxon>
    </lineage>
</organism>
<protein>
    <submittedName>
        <fullName evidence="2">Helix-turn-helix domain-containing protein</fullName>
    </submittedName>
</protein>
<dbReference type="CDD" id="cd00093">
    <property type="entry name" value="HTH_XRE"/>
    <property type="match status" value="1"/>
</dbReference>
<dbReference type="InterPro" id="IPR001387">
    <property type="entry name" value="Cro/C1-type_HTH"/>
</dbReference>
<dbReference type="Gene3D" id="1.10.260.40">
    <property type="entry name" value="lambda repressor-like DNA-binding domains"/>
    <property type="match status" value="1"/>
</dbReference>
<dbReference type="GO" id="GO:0003677">
    <property type="term" value="F:DNA binding"/>
    <property type="evidence" value="ECO:0007669"/>
    <property type="project" value="InterPro"/>
</dbReference>
<evidence type="ECO:0000313" key="3">
    <source>
        <dbReference type="Proteomes" id="UP000826793"/>
    </source>
</evidence>
<dbReference type="AlphaFoldDB" id="A0A9D2SF18"/>
<reference evidence="2" key="2">
    <citation type="submission" date="2021-04" db="EMBL/GenBank/DDBJ databases">
        <authorList>
            <person name="Gilroy R."/>
        </authorList>
    </citation>
    <scope>NUCLEOTIDE SEQUENCE</scope>
    <source>
        <strain evidence="2">CHK185-1770</strain>
    </source>
</reference>
<evidence type="ECO:0000259" key="1">
    <source>
        <dbReference type="PROSITE" id="PS50943"/>
    </source>
</evidence>
<gene>
    <name evidence="2" type="ORF">H9710_05680</name>
</gene>
<dbReference type="PROSITE" id="PS50943">
    <property type="entry name" value="HTH_CROC1"/>
    <property type="match status" value="1"/>
</dbReference>
<dbReference type="SUPFAM" id="SSF47413">
    <property type="entry name" value="lambda repressor-like DNA-binding domains"/>
    <property type="match status" value="1"/>
</dbReference>
<dbReference type="InterPro" id="IPR010982">
    <property type="entry name" value="Lambda_DNA-bd_dom_sf"/>
</dbReference>
<feature type="domain" description="HTH cro/C1-type" evidence="1">
    <location>
        <begin position="15"/>
        <end position="75"/>
    </location>
</feature>
<proteinExistence type="predicted"/>
<evidence type="ECO:0000313" key="2">
    <source>
        <dbReference type="EMBL" id="HJB98054.1"/>
    </source>
</evidence>
<comment type="caution">
    <text evidence="2">The sequence shown here is derived from an EMBL/GenBank/DDBJ whole genome shotgun (WGS) entry which is preliminary data.</text>
</comment>